<dbReference type="InterPro" id="IPR018523">
    <property type="entry name" value="Isocitrate_lyase_ph_CS"/>
</dbReference>
<comment type="pathway">
    <text evidence="1">Carbohydrate metabolism; glyoxylate cycle; (S)-malate from isocitrate: step 1/2.</text>
</comment>
<dbReference type="Gene3D" id="3.20.20.60">
    <property type="entry name" value="Phosphoenolpyruvate-binding domains"/>
    <property type="match status" value="1"/>
</dbReference>
<comment type="caution">
    <text evidence="6">The sequence shown here is derived from an EMBL/GenBank/DDBJ whole genome shotgun (WGS) entry which is preliminary data.</text>
</comment>
<dbReference type="EC" id="4.1.3.1" evidence="2"/>
<dbReference type="Proteomes" id="UP001159427">
    <property type="component" value="Unassembled WGS sequence"/>
</dbReference>
<evidence type="ECO:0000256" key="1">
    <source>
        <dbReference type="ARBA" id="ARBA00004793"/>
    </source>
</evidence>
<dbReference type="SUPFAM" id="SSF51621">
    <property type="entry name" value="Phosphoenolpyruvate/pyruvate domain"/>
    <property type="match status" value="1"/>
</dbReference>
<dbReference type="PIRSF" id="PIRSF001362">
    <property type="entry name" value="Isocit_lyase"/>
    <property type="match status" value="1"/>
</dbReference>
<dbReference type="CDD" id="cd00377">
    <property type="entry name" value="ICL_PEPM"/>
    <property type="match status" value="1"/>
</dbReference>
<keyword evidence="5" id="KW-0456">Lyase</keyword>
<evidence type="ECO:0000256" key="4">
    <source>
        <dbReference type="ARBA" id="ARBA00022532"/>
    </source>
</evidence>
<evidence type="ECO:0000256" key="2">
    <source>
        <dbReference type="ARBA" id="ARBA00012909"/>
    </source>
</evidence>
<dbReference type="InterPro" id="IPR015813">
    <property type="entry name" value="Pyrv/PenolPyrv_kinase-like_dom"/>
</dbReference>
<dbReference type="EMBL" id="CALNXI010005887">
    <property type="protein sequence ID" value="CAH3198769.1"/>
    <property type="molecule type" value="Genomic_DNA"/>
</dbReference>
<organism evidence="6 7">
    <name type="scientific">Porites evermanni</name>
    <dbReference type="NCBI Taxonomy" id="104178"/>
    <lineage>
        <taxon>Eukaryota</taxon>
        <taxon>Metazoa</taxon>
        <taxon>Cnidaria</taxon>
        <taxon>Anthozoa</taxon>
        <taxon>Hexacorallia</taxon>
        <taxon>Scleractinia</taxon>
        <taxon>Fungiina</taxon>
        <taxon>Poritidae</taxon>
        <taxon>Porites</taxon>
    </lineage>
</organism>
<sequence length="449" mass="49209">MSSLSNIKTLLRISTRNYGFTAIRRDYGPEAVEKLRGSLKIEHTLARRGAKRLKQLICSGEGESYVNALGAMTGGQAVQMAKAGLQSIYLSGWQVAADSNMAGQTYPDQSLYPANSAAKLVERINNAFIRADQIAHMEGSDKHVDFFLPIVADCEAGFGGPLNAFEITKAMISAGAAGVHFEDQLASEKKCGHMGGKVLLPTQQFIKVLNAARLAADVMDVPTVIIGRTDAESASLVTSDIDSRDQPFLTGERTAEGFYRSTAGLEQAIARGRSYAPYCNVIWCETGKPNLEEAHMFADGIHSMFPGKPLAYNCSPSFNWKANLSDKEIAVFQKELGKMGYKYQFITLAGFHSLNHAMFKLARDYKEHGMSAYTKIQEDEFAQAQYGFTAHKHQREVGTGYFDQVNMAISGGSSSTTALDGSTEEEQFTDNYKKLKGWGRRGLTDTYAH</sequence>
<dbReference type="NCBIfam" id="NF011645">
    <property type="entry name" value="PRK15063.1"/>
    <property type="match status" value="1"/>
</dbReference>
<dbReference type="PROSITE" id="PS00161">
    <property type="entry name" value="ISOCITRATE_LYASE"/>
    <property type="match status" value="1"/>
</dbReference>
<evidence type="ECO:0000313" key="6">
    <source>
        <dbReference type="EMBL" id="CAH3198769.1"/>
    </source>
</evidence>
<keyword evidence="3" id="KW-0329">Glyoxylate bypass</keyword>
<evidence type="ECO:0000256" key="3">
    <source>
        <dbReference type="ARBA" id="ARBA00022435"/>
    </source>
</evidence>
<dbReference type="InterPro" id="IPR040442">
    <property type="entry name" value="Pyrv_kinase-like_dom_sf"/>
</dbReference>
<keyword evidence="4" id="KW-0816">Tricarboxylic acid cycle</keyword>
<proteinExistence type="predicted"/>
<keyword evidence="7" id="KW-1185">Reference proteome</keyword>
<dbReference type="InterPro" id="IPR039556">
    <property type="entry name" value="ICL/PEPM"/>
</dbReference>
<dbReference type="Pfam" id="PF00463">
    <property type="entry name" value="ICL"/>
    <property type="match status" value="2"/>
</dbReference>
<accession>A0ABN8T3E1</accession>
<gene>
    <name evidence="6" type="ORF">PEVE_00036616</name>
</gene>
<reference evidence="6 7" key="1">
    <citation type="submission" date="2022-05" db="EMBL/GenBank/DDBJ databases">
        <authorList>
            <consortium name="Genoscope - CEA"/>
            <person name="William W."/>
        </authorList>
    </citation>
    <scope>NUCLEOTIDE SEQUENCE [LARGE SCALE GENOMIC DNA]</scope>
</reference>
<dbReference type="InterPro" id="IPR006254">
    <property type="entry name" value="Isocitrate_lyase"/>
</dbReference>
<evidence type="ECO:0000256" key="5">
    <source>
        <dbReference type="ARBA" id="ARBA00023239"/>
    </source>
</evidence>
<evidence type="ECO:0000313" key="7">
    <source>
        <dbReference type="Proteomes" id="UP001159427"/>
    </source>
</evidence>
<dbReference type="NCBIfam" id="TIGR01346">
    <property type="entry name" value="isocit_lyase"/>
    <property type="match status" value="1"/>
</dbReference>
<dbReference type="PANTHER" id="PTHR21631:SF3">
    <property type="entry name" value="BIFUNCTIONAL GLYOXYLATE CYCLE PROTEIN"/>
    <property type="match status" value="1"/>
</dbReference>
<name>A0ABN8T3E1_9CNID</name>
<protein>
    <recommendedName>
        <fullName evidence="2">isocitrate lyase</fullName>
        <ecNumber evidence="2">4.1.3.1</ecNumber>
    </recommendedName>
</protein>
<dbReference type="PANTHER" id="PTHR21631">
    <property type="entry name" value="ISOCITRATE LYASE/MALATE SYNTHASE"/>
    <property type="match status" value="1"/>
</dbReference>